<dbReference type="InterPro" id="IPR029063">
    <property type="entry name" value="SAM-dependent_MTases_sf"/>
</dbReference>
<evidence type="ECO:0000256" key="2">
    <source>
        <dbReference type="ARBA" id="ARBA00022679"/>
    </source>
</evidence>
<dbReference type="RefSeq" id="WP_092479191.1">
    <property type="nucleotide sequence ID" value="NZ_FOHN01000044.1"/>
</dbReference>
<feature type="domain" description="Methyltransferase type 11" evidence="4">
    <location>
        <begin position="76"/>
        <end position="171"/>
    </location>
</feature>
<keyword evidence="2 5" id="KW-0808">Transferase</keyword>
<keyword evidence="6" id="KW-1185">Reference proteome</keyword>
<sequence>MENFLWTKDEIEGKIDYNHNVEDFVKNNTWHNLFASTKWILSNPAEEIYDFYKEYMANPSRQILNRTVSNVQKIHDLGCGGGRHTYFFSELGYDVTGSDLSTNAIEYTEQELVRRNLKARLVKCPMTELPFEDGEFDVTISRAVINHSTLQEMKRVIFEVARTTKKGGIFMVTVSSDRASDFRRGTEVVKDLSYIPASGPEEGLIHTFFTGANAAALLEPFFIIDKVFLAEHPSLITADGCTDPDEYFGSEYVIIGIRR</sequence>
<evidence type="ECO:0000256" key="1">
    <source>
        <dbReference type="ARBA" id="ARBA00022603"/>
    </source>
</evidence>
<dbReference type="Gene3D" id="3.40.50.150">
    <property type="entry name" value="Vaccinia Virus protein VP39"/>
    <property type="match status" value="1"/>
</dbReference>
<organism evidence="5 6">
    <name type="scientific">[Clostridium] polysaccharolyticum</name>
    <dbReference type="NCBI Taxonomy" id="29364"/>
    <lineage>
        <taxon>Bacteria</taxon>
        <taxon>Bacillati</taxon>
        <taxon>Bacillota</taxon>
        <taxon>Clostridia</taxon>
        <taxon>Lachnospirales</taxon>
        <taxon>Lachnospiraceae</taxon>
    </lineage>
</organism>
<proteinExistence type="predicted"/>
<dbReference type="SUPFAM" id="SSF53335">
    <property type="entry name" value="S-adenosyl-L-methionine-dependent methyltransferases"/>
    <property type="match status" value="1"/>
</dbReference>
<reference evidence="5 6" key="1">
    <citation type="submission" date="2016-10" db="EMBL/GenBank/DDBJ databases">
        <authorList>
            <person name="de Groot N.N."/>
        </authorList>
    </citation>
    <scope>NUCLEOTIDE SEQUENCE [LARGE SCALE GENOMIC DNA]</scope>
    <source>
        <strain evidence="5 6">DSM 1801</strain>
    </source>
</reference>
<dbReference type="GO" id="GO:0008757">
    <property type="term" value="F:S-adenosylmethionine-dependent methyltransferase activity"/>
    <property type="evidence" value="ECO:0007669"/>
    <property type="project" value="InterPro"/>
</dbReference>
<evidence type="ECO:0000256" key="3">
    <source>
        <dbReference type="ARBA" id="ARBA00022691"/>
    </source>
</evidence>
<dbReference type="OrthoDB" id="9772751at2"/>
<dbReference type="GO" id="GO:0032259">
    <property type="term" value="P:methylation"/>
    <property type="evidence" value="ECO:0007669"/>
    <property type="project" value="UniProtKB-KW"/>
</dbReference>
<dbReference type="Proteomes" id="UP000199800">
    <property type="component" value="Unassembled WGS sequence"/>
</dbReference>
<name>A0A1I0G3Q8_9FIRM</name>
<accession>A0A1I0G3Q8</accession>
<evidence type="ECO:0000259" key="4">
    <source>
        <dbReference type="Pfam" id="PF08241"/>
    </source>
</evidence>
<keyword evidence="1 5" id="KW-0489">Methyltransferase</keyword>
<evidence type="ECO:0000313" key="5">
    <source>
        <dbReference type="EMBL" id="SET64672.1"/>
    </source>
</evidence>
<dbReference type="AlphaFoldDB" id="A0A1I0G3Q8"/>
<protein>
    <submittedName>
        <fullName evidence="5">Methyltransferase domain-containing protein</fullName>
    </submittedName>
</protein>
<gene>
    <name evidence="5" type="ORF">SAMN04487772_14412</name>
</gene>
<dbReference type="PANTHER" id="PTHR43464">
    <property type="entry name" value="METHYLTRANSFERASE"/>
    <property type="match status" value="1"/>
</dbReference>
<dbReference type="InterPro" id="IPR013216">
    <property type="entry name" value="Methyltransf_11"/>
</dbReference>
<dbReference type="STRING" id="29364.SAMN04487772_14412"/>
<dbReference type="CDD" id="cd02440">
    <property type="entry name" value="AdoMet_MTases"/>
    <property type="match status" value="1"/>
</dbReference>
<evidence type="ECO:0000313" key="6">
    <source>
        <dbReference type="Proteomes" id="UP000199800"/>
    </source>
</evidence>
<dbReference type="PANTHER" id="PTHR43464:SF19">
    <property type="entry name" value="UBIQUINONE BIOSYNTHESIS O-METHYLTRANSFERASE, MITOCHONDRIAL"/>
    <property type="match status" value="1"/>
</dbReference>
<dbReference type="EMBL" id="FOHN01000044">
    <property type="protein sequence ID" value="SET64672.1"/>
    <property type="molecule type" value="Genomic_DNA"/>
</dbReference>
<keyword evidence="3" id="KW-0949">S-adenosyl-L-methionine</keyword>
<dbReference type="Pfam" id="PF08241">
    <property type="entry name" value="Methyltransf_11"/>
    <property type="match status" value="1"/>
</dbReference>